<dbReference type="AlphaFoldDB" id="A0A438EW15"/>
<reference evidence="2 3" key="1">
    <citation type="journal article" date="2018" name="PLoS Genet.">
        <title>Population sequencing reveals clonal diversity and ancestral inbreeding in the grapevine cultivar Chardonnay.</title>
        <authorList>
            <person name="Roach M.J."/>
            <person name="Johnson D.L."/>
            <person name="Bohlmann J."/>
            <person name="van Vuuren H.J."/>
            <person name="Jones S.J."/>
            <person name="Pretorius I.S."/>
            <person name="Schmidt S.A."/>
            <person name="Borneman A.R."/>
        </authorList>
    </citation>
    <scope>NUCLEOTIDE SEQUENCE [LARGE SCALE GENOMIC DNA]</scope>
    <source>
        <strain evidence="3">cv. Chardonnay</strain>
        <tissue evidence="2">Leaf</tissue>
    </source>
</reference>
<dbReference type="EMBL" id="QGNW01001176">
    <property type="protein sequence ID" value="RVW51907.1"/>
    <property type="molecule type" value="Genomic_DNA"/>
</dbReference>
<proteinExistence type="predicted"/>
<gene>
    <name evidence="2" type="ORF">CK203_067950</name>
</gene>
<name>A0A438EW15_VITVI</name>
<comment type="caution">
    <text evidence="2">The sequence shown here is derived from an EMBL/GenBank/DDBJ whole genome shotgun (WGS) entry which is preliminary data.</text>
</comment>
<feature type="region of interest" description="Disordered" evidence="1">
    <location>
        <begin position="1"/>
        <end position="51"/>
    </location>
</feature>
<protein>
    <submittedName>
        <fullName evidence="2">Uncharacterized protein</fullName>
    </submittedName>
</protein>
<evidence type="ECO:0000313" key="2">
    <source>
        <dbReference type="EMBL" id="RVW51907.1"/>
    </source>
</evidence>
<evidence type="ECO:0000313" key="3">
    <source>
        <dbReference type="Proteomes" id="UP000288805"/>
    </source>
</evidence>
<feature type="compositionally biased region" description="Basic and acidic residues" evidence="1">
    <location>
        <begin position="1"/>
        <end position="17"/>
    </location>
</feature>
<evidence type="ECO:0000256" key="1">
    <source>
        <dbReference type="SAM" id="MobiDB-lite"/>
    </source>
</evidence>
<accession>A0A438EW15</accession>
<sequence>MGDEGNKETQGGKRCVEDSGLFVRPPRDQRPRSHRTNSRHNQEAMYLGNTEPPPLTCTVYGLMKDPYLPIAHCKTKARTPLMSHQRGNAIESPSYLT</sequence>
<organism evidence="2 3">
    <name type="scientific">Vitis vinifera</name>
    <name type="common">Grape</name>
    <dbReference type="NCBI Taxonomy" id="29760"/>
    <lineage>
        <taxon>Eukaryota</taxon>
        <taxon>Viridiplantae</taxon>
        <taxon>Streptophyta</taxon>
        <taxon>Embryophyta</taxon>
        <taxon>Tracheophyta</taxon>
        <taxon>Spermatophyta</taxon>
        <taxon>Magnoliopsida</taxon>
        <taxon>eudicotyledons</taxon>
        <taxon>Gunneridae</taxon>
        <taxon>Pentapetalae</taxon>
        <taxon>rosids</taxon>
        <taxon>Vitales</taxon>
        <taxon>Vitaceae</taxon>
        <taxon>Viteae</taxon>
        <taxon>Vitis</taxon>
    </lineage>
</organism>
<dbReference type="Proteomes" id="UP000288805">
    <property type="component" value="Unassembled WGS sequence"/>
</dbReference>